<dbReference type="RefSeq" id="WP_250913343.1">
    <property type="nucleotide sequence ID" value="NZ_JAMXLX010000003.1"/>
</dbReference>
<organism evidence="2 3">
    <name type="scientific">Ciceribacter sichuanensis</name>
    <dbReference type="NCBI Taxonomy" id="2949647"/>
    <lineage>
        <taxon>Bacteria</taxon>
        <taxon>Pseudomonadati</taxon>
        <taxon>Pseudomonadota</taxon>
        <taxon>Alphaproteobacteria</taxon>
        <taxon>Hyphomicrobiales</taxon>
        <taxon>Rhizobiaceae</taxon>
        <taxon>Ciceribacter</taxon>
    </lineage>
</organism>
<feature type="compositionally biased region" description="Polar residues" evidence="1">
    <location>
        <begin position="75"/>
        <end position="87"/>
    </location>
</feature>
<dbReference type="Proteomes" id="UP001155380">
    <property type="component" value="Unassembled WGS sequence"/>
</dbReference>
<dbReference type="EMBL" id="JAMXLX010000003">
    <property type="protein sequence ID" value="MCO5957649.1"/>
    <property type="molecule type" value="Genomic_DNA"/>
</dbReference>
<dbReference type="AlphaFoldDB" id="A0AAJ1F7Z7"/>
<gene>
    <name evidence="2" type="ORF">NBH21_12765</name>
</gene>
<evidence type="ECO:0000313" key="2">
    <source>
        <dbReference type="EMBL" id="MCO5957649.1"/>
    </source>
</evidence>
<proteinExistence type="predicted"/>
<comment type="caution">
    <text evidence="2">The sequence shown here is derived from an EMBL/GenBank/DDBJ whole genome shotgun (WGS) entry which is preliminary data.</text>
</comment>
<evidence type="ECO:0000313" key="3">
    <source>
        <dbReference type="Proteomes" id="UP001155380"/>
    </source>
</evidence>
<sequence>MAEQWMSITDAASALTAAGDRVDRTSLSRYLKQHADALPLKPAGKSNLVDFKALVLHRGENMRVRQAAPTVVGNLGQQPTSSDTNFPGTKLDGSKRKANADAEIREMDLAERRKELTPTDEVDQAGRDAVALMQSAFERAVEGEAQKLSLQYGWEERVVRIALKGFARAGVSVFNRLVLEKLDAMRRDDVGVRSIEPPDGEDYSEE</sequence>
<protein>
    <submittedName>
        <fullName evidence="2">Uncharacterized protein</fullName>
    </submittedName>
</protein>
<feature type="region of interest" description="Disordered" evidence="1">
    <location>
        <begin position="70"/>
        <end position="100"/>
    </location>
</feature>
<accession>A0AAJ1F7Z7</accession>
<reference evidence="2" key="1">
    <citation type="submission" date="2022-06" db="EMBL/GenBank/DDBJ databases">
        <authorList>
            <person name="Sun Q."/>
        </authorList>
    </citation>
    <scope>NUCLEOTIDE SEQUENCE</scope>
    <source>
        <strain evidence="2">S101</strain>
    </source>
</reference>
<name>A0AAJ1F7Z7_9HYPH</name>
<evidence type="ECO:0000256" key="1">
    <source>
        <dbReference type="SAM" id="MobiDB-lite"/>
    </source>
</evidence>